<dbReference type="EMBL" id="AFYH01131821">
    <property type="status" value="NOT_ANNOTATED_CDS"/>
    <property type="molecule type" value="Genomic_DNA"/>
</dbReference>
<dbReference type="InterPro" id="IPR003591">
    <property type="entry name" value="Leu-rich_rpt_typical-subtyp"/>
</dbReference>
<dbReference type="GeneTree" id="ENSGT00940000164248"/>
<evidence type="ECO:0000256" key="1">
    <source>
        <dbReference type="ARBA" id="ARBA00022614"/>
    </source>
</evidence>
<accession>H3AUQ9</accession>
<dbReference type="GO" id="GO:0010811">
    <property type="term" value="P:positive regulation of cell-substrate adhesion"/>
    <property type="evidence" value="ECO:0007669"/>
    <property type="project" value="TreeGrafter"/>
</dbReference>
<dbReference type="Proteomes" id="UP000008672">
    <property type="component" value="Unassembled WGS sequence"/>
</dbReference>
<feature type="compositionally biased region" description="Basic and acidic residues" evidence="3">
    <location>
        <begin position="148"/>
        <end position="177"/>
    </location>
</feature>
<dbReference type="GO" id="GO:0030198">
    <property type="term" value="P:extracellular matrix organization"/>
    <property type="evidence" value="ECO:0007669"/>
    <property type="project" value="TreeGrafter"/>
</dbReference>
<dbReference type="InterPro" id="IPR001007">
    <property type="entry name" value="VWF_dom"/>
</dbReference>
<keyword evidence="2" id="KW-0677">Repeat</keyword>
<dbReference type="PROSITE" id="PS01208">
    <property type="entry name" value="VWFC_1"/>
    <property type="match status" value="1"/>
</dbReference>
<dbReference type="FunFam" id="3.80.10.10:FF:000772">
    <property type="entry name" value="Extracellular matrix protein 2"/>
    <property type="match status" value="1"/>
</dbReference>
<keyword evidence="1" id="KW-0433">Leucine-rich repeat</keyword>
<dbReference type="Ensembl" id="ENSLACT00000013476.1">
    <property type="protein sequence ID" value="ENSLACP00000013380.1"/>
    <property type="gene ID" value="ENSLACG00000011780.1"/>
</dbReference>
<dbReference type="SMART" id="SM00214">
    <property type="entry name" value="VWC"/>
    <property type="match status" value="1"/>
</dbReference>
<dbReference type="Bgee" id="ENSLACG00000011780">
    <property type="expression patterns" value="Expressed in pelvic fin and 4 other cell types or tissues"/>
</dbReference>
<dbReference type="Pfam" id="PF00560">
    <property type="entry name" value="LRR_1"/>
    <property type="match status" value="1"/>
</dbReference>
<reference evidence="5" key="3">
    <citation type="submission" date="2025-09" db="UniProtKB">
        <authorList>
            <consortium name="Ensembl"/>
        </authorList>
    </citation>
    <scope>IDENTIFICATION</scope>
</reference>
<dbReference type="HOGENOM" id="CLU_000288_186_2_1"/>
<proteinExistence type="predicted"/>
<dbReference type="InParanoid" id="H3AUQ9"/>
<gene>
    <name evidence="5" type="primary">LOC102346553</name>
</gene>
<dbReference type="STRING" id="7897.ENSLACP00000013380"/>
<dbReference type="PROSITE" id="PS51450">
    <property type="entry name" value="LRR"/>
    <property type="match status" value="3"/>
</dbReference>
<keyword evidence="6" id="KW-1185">Reference proteome</keyword>
<dbReference type="GO" id="GO:0008201">
    <property type="term" value="F:heparin binding"/>
    <property type="evidence" value="ECO:0007669"/>
    <property type="project" value="TreeGrafter"/>
</dbReference>
<dbReference type="eggNOG" id="KOG0619">
    <property type="taxonomic scope" value="Eukaryota"/>
</dbReference>
<evidence type="ECO:0000313" key="5">
    <source>
        <dbReference type="Ensembl" id="ENSLACP00000013380.1"/>
    </source>
</evidence>
<feature type="domain" description="VWFC" evidence="4">
    <location>
        <begin position="1"/>
        <end position="56"/>
    </location>
</feature>
<dbReference type="OMA" id="CTICTCK"/>
<dbReference type="PANTHER" id="PTHR46544:SF2">
    <property type="entry name" value="EXTRACELLULAR MATRIX PROTEIN 2-RELATED"/>
    <property type="match status" value="1"/>
</dbReference>
<dbReference type="GO" id="GO:0031012">
    <property type="term" value="C:extracellular matrix"/>
    <property type="evidence" value="ECO:0007669"/>
    <property type="project" value="TreeGrafter"/>
</dbReference>
<dbReference type="Gene3D" id="2.10.70.10">
    <property type="entry name" value="Complement Module, domain 1"/>
    <property type="match status" value="1"/>
</dbReference>
<dbReference type="EMBL" id="AFYH01131827">
    <property type="status" value="NOT_ANNOTATED_CDS"/>
    <property type="molecule type" value="Genomic_DNA"/>
</dbReference>
<dbReference type="EMBL" id="AFYH01131820">
    <property type="status" value="NOT_ANNOTATED_CDS"/>
    <property type="molecule type" value="Genomic_DNA"/>
</dbReference>
<dbReference type="EMBL" id="AFYH01131825">
    <property type="status" value="NOT_ANNOTATED_CDS"/>
    <property type="molecule type" value="Genomic_DNA"/>
</dbReference>
<dbReference type="InterPro" id="IPR043184">
    <property type="entry name" value="ECM2"/>
</dbReference>
<dbReference type="PANTHER" id="PTHR46544">
    <property type="entry name" value="EXTRACELLULAR MATRIX PROTEIN 2-RELATED"/>
    <property type="match status" value="1"/>
</dbReference>
<dbReference type="Pfam" id="PF00093">
    <property type="entry name" value="VWC"/>
    <property type="match status" value="1"/>
</dbReference>
<protein>
    <submittedName>
        <fullName evidence="5">Si:dkey-6n6.1</fullName>
    </submittedName>
</protein>
<dbReference type="EMBL" id="AFYH01131829">
    <property type="status" value="NOT_ANNOTATED_CDS"/>
    <property type="molecule type" value="Genomic_DNA"/>
</dbReference>
<reference evidence="6" key="1">
    <citation type="submission" date="2011-08" db="EMBL/GenBank/DDBJ databases">
        <title>The draft genome of Latimeria chalumnae.</title>
        <authorList>
            <person name="Di Palma F."/>
            <person name="Alfoldi J."/>
            <person name="Johnson J."/>
            <person name="Berlin A."/>
            <person name="Gnerre S."/>
            <person name="Jaffe D."/>
            <person name="MacCallum I."/>
            <person name="Young S."/>
            <person name="Walker B.J."/>
            <person name="Lander E."/>
            <person name="Lindblad-Toh K."/>
        </authorList>
    </citation>
    <scope>NUCLEOTIDE SEQUENCE [LARGE SCALE GENOMIC DNA]</scope>
    <source>
        <strain evidence="6">Wild caught</strain>
    </source>
</reference>
<dbReference type="EMBL" id="AFYH01131823">
    <property type="status" value="NOT_ANNOTATED_CDS"/>
    <property type="molecule type" value="Genomic_DNA"/>
</dbReference>
<dbReference type="EMBL" id="AFYH01131824">
    <property type="status" value="NOT_ANNOTATED_CDS"/>
    <property type="molecule type" value="Genomic_DNA"/>
</dbReference>
<dbReference type="SUPFAM" id="SSF57603">
    <property type="entry name" value="FnI-like domain"/>
    <property type="match status" value="1"/>
</dbReference>
<dbReference type="SMART" id="SM00364">
    <property type="entry name" value="LRR_BAC"/>
    <property type="match status" value="6"/>
</dbReference>
<dbReference type="FunFam" id="3.80.10.10:FF:001007">
    <property type="entry name" value="Si:dkey-32e6.6"/>
    <property type="match status" value="1"/>
</dbReference>
<dbReference type="InterPro" id="IPR001611">
    <property type="entry name" value="Leu-rich_rpt"/>
</dbReference>
<evidence type="ECO:0000259" key="4">
    <source>
        <dbReference type="PROSITE" id="PS50184"/>
    </source>
</evidence>
<dbReference type="SUPFAM" id="SSF52058">
    <property type="entry name" value="L domain-like"/>
    <property type="match status" value="2"/>
</dbReference>
<dbReference type="EMBL" id="AFYH01131828">
    <property type="status" value="NOT_ANNOTATED_CDS"/>
    <property type="molecule type" value="Genomic_DNA"/>
</dbReference>
<feature type="compositionally biased region" description="Basic and acidic residues" evidence="3">
    <location>
        <begin position="71"/>
        <end position="139"/>
    </location>
</feature>
<organism evidence="5 6">
    <name type="scientific">Latimeria chalumnae</name>
    <name type="common">Coelacanth</name>
    <dbReference type="NCBI Taxonomy" id="7897"/>
    <lineage>
        <taxon>Eukaryota</taxon>
        <taxon>Metazoa</taxon>
        <taxon>Chordata</taxon>
        <taxon>Craniata</taxon>
        <taxon>Vertebrata</taxon>
        <taxon>Euteleostomi</taxon>
        <taxon>Coelacanthiformes</taxon>
        <taxon>Coelacanthidae</taxon>
        <taxon>Latimeria</taxon>
    </lineage>
</organism>
<dbReference type="AlphaFoldDB" id="H3AUQ9"/>
<feature type="region of interest" description="Disordered" evidence="3">
    <location>
        <begin position="71"/>
        <end position="205"/>
    </location>
</feature>
<reference evidence="5" key="2">
    <citation type="submission" date="2025-08" db="UniProtKB">
        <authorList>
            <consortium name="Ensembl"/>
        </authorList>
    </citation>
    <scope>IDENTIFICATION</scope>
</reference>
<sequence>CMVNGLAMYDGAVWAPNACTICTCKGGNPNCEQTQCKVTTCAASHTPVGECCPVCLHPGDQESPVSNTMKEMVKQEAKRGRISRAEKQKEEEGQRKGDIQRKQEVPKKEEVQKKEEVSRKPEVQKKGELQKKQEVQKKEKIQKKGKKSKDLREKEKKASSPHKQKQEVKVKKQEDSVPKGSQSPVRKFPVSQMPKTHPLSSSPRLESPVTCILSESAIACGNAKLTHVPALVDPGLKTLYLAENEIREIFSNAFSGLPNLEWLDLSKNKLDESGLAPDTLRNLTRLKRLILDGNQLTRIPLLPPSLEELKLNDNKLEGLDRSSFRGLHRLLTLELEGNGLHDGNVNPITFKPLRNLIYLRLDRNKLRAIPPGLPASLQELHLDSNLIEEVSEGILNKTLKLSVLVLSNNRLQETHLAPMAWINHPKMESMDLSHNHLVHVPSFLPRGLKQLSLHHNKIERIPGYVFAHLKPGLEFLQLSHNNLRDDGIHGISFLGLYKSLTELLLDNNQLRAIPRGLLNLKSLQVLRLNNNKIRYVPLDSICDTRVAEDSTLVSVHLENNLIDRREIPPIAFSCIKSYHSVILRPQQHE</sequence>
<dbReference type="EMBL" id="AFYH01131826">
    <property type="status" value="NOT_ANNOTATED_CDS"/>
    <property type="molecule type" value="Genomic_DNA"/>
</dbReference>
<dbReference type="EMBL" id="AFYH01131822">
    <property type="status" value="NOT_ANNOTATED_CDS"/>
    <property type="molecule type" value="Genomic_DNA"/>
</dbReference>
<evidence type="ECO:0000313" key="6">
    <source>
        <dbReference type="Proteomes" id="UP000008672"/>
    </source>
</evidence>
<evidence type="ECO:0000256" key="3">
    <source>
        <dbReference type="SAM" id="MobiDB-lite"/>
    </source>
</evidence>
<dbReference type="SMART" id="SM00369">
    <property type="entry name" value="LRR_TYP"/>
    <property type="match status" value="10"/>
</dbReference>
<name>H3AUQ9_LATCH</name>
<dbReference type="InterPro" id="IPR032675">
    <property type="entry name" value="LRR_dom_sf"/>
</dbReference>
<evidence type="ECO:0000256" key="2">
    <source>
        <dbReference type="ARBA" id="ARBA00022737"/>
    </source>
</evidence>
<dbReference type="GO" id="GO:0070052">
    <property type="term" value="F:collagen V binding"/>
    <property type="evidence" value="ECO:0007669"/>
    <property type="project" value="TreeGrafter"/>
</dbReference>
<dbReference type="PROSITE" id="PS50184">
    <property type="entry name" value="VWFC_2"/>
    <property type="match status" value="1"/>
</dbReference>
<dbReference type="Pfam" id="PF13855">
    <property type="entry name" value="LRR_8"/>
    <property type="match status" value="2"/>
</dbReference>
<dbReference type="Gene3D" id="3.80.10.10">
    <property type="entry name" value="Ribonuclease Inhibitor"/>
    <property type="match status" value="2"/>
</dbReference>